<accession>D5EQS7</accession>
<dbReference type="GO" id="GO:0016787">
    <property type="term" value="F:hydrolase activity"/>
    <property type="evidence" value="ECO:0007669"/>
    <property type="project" value="UniProtKB-KW"/>
</dbReference>
<dbReference type="Gene3D" id="1.50.10.10">
    <property type="match status" value="1"/>
</dbReference>
<evidence type="ECO:0000313" key="3">
    <source>
        <dbReference type="EMBL" id="ADE53920.1"/>
    </source>
</evidence>
<dbReference type="PANTHER" id="PTHR33886:SF8">
    <property type="entry name" value="UNSATURATED RHAMNOGALACTURONAN HYDROLASE (EUROFUNG)"/>
    <property type="match status" value="1"/>
</dbReference>
<dbReference type="RefSeq" id="WP_013042644.1">
    <property type="nucleotide sequence ID" value="NC_014008.1"/>
</dbReference>
<dbReference type="InterPro" id="IPR010905">
    <property type="entry name" value="Glyco_hydro_88"/>
</dbReference>
<dbReference type="KEGG" id="caa:Caka_0898"/>
<evidence type="ECO:0000256" key="2">
    <source>
        <dbReference type="SAM" id="SignalP"/>
    </source>
</evidence>
<dbReference type="EMBL" id="CP001998">
    <property type="protein sequence ID" value="ADE53920.1"/>
    <property type="molecule type" value="Genomic_DNA"/>
</dbReference>
<keyword evidence="4" id="KW-1185">Reference proteome</keyword>
<dbReference type="GO" id="GO:0005975">
    <property type="term" value="P:carbohydrate metabolic process"/>
    <property type="evidence" value="ECO:0007669"/>
    <property type="project" value="InterPro"/>
</dbReference>
<dbReference type="InterPro" id="IPR052043">
    <property type="entry name" value="PolySaccharide_Degr_Enz"/>
</dbReference>
<evidence type="ECO:0000313" key="4">
    <source>
        <dbReference type="Proteomes" id="UP000000925"/>
    </source>
</evidence>
<dbReference type="OrthoDB" id="258246at2"/>
<reference evidence="3 4" key="1">
    <citation type="journal article" date="2010" name="Stand. Genomic Sci.">
        <title>Complete genome sequence of Coraliomargarita akajimensis type strain (04OKA010-24).</title>
        <authorList>
            <person name="Mavromatis K."/>
            <person name="Abt B."/>
            <person name="Brambilla E."/>
            <person name="Lapidus A."/>
            <person name="Copeland A."/>
            <person name="Deshpande S."/>
            <person name="Nolan M."/>
            <person name="Lucas S."/>
            <person name="Tice H."/>
            <person name="Cheng J.F."/>
            <person name="Han C."/>
            <person name="Detter J.C."/>
            <person name="Woyke T."/>
            <person name="Goodwin L."/>
            <person name="Pitluck S."/>
            <person name="Held B."/>
            <person name="Brettin T."/>
            <person name="Tapia R."/>
            <person name="Ivanova N."/>
            <person name="Mikhailova N."/>
            <person name="Pati A."/>
            <person name="Liolios K."/>
            <person name="Chen A."/>
            <person name="Palaniappan K."/>
            <person name="Land M."/>
            <person name="Hauser L."/>
            <person name="Chang Y.J."/>
            <person name="Jeffries C.D."/>
            <person name="Rohde M."/>
            <person name="Goker M."/>
            <person name="Bristow J."/>
            <person name="Eisen J.A."/>
            <person name="Markowitz V."/>
            <person name="Hugenholtz P."/>
            <person name="Klenk H.P."/>
            <person name="Kyrpides N.C."/>
        </authorList>
    </citation>
    <scope>NUCLEOTIDE SEQUENCE [LARGE SCALE GENOMIC DNA]</scope>
    <source>
        <strain evidence="4">DSM 45221 / IAM 15411 / JCM 23193 / KCTC 12865</strain>
    </source>
</reference>
<sequence length="369" mass="42127">MMKKKNFVLFTLALVVCAACALAEPSPESVKAEMKRVADWQIEHLRDDIGRYHEADNRLDAWTFGALYVGMEKWAAMAETDAYYTFLKGVGDELNWKLNAKYHADWIIVGQMYLDMYRKYGDPKMLTGIQQRLEWIKANPSQQPINLNHYKHTERWTWCDALFMAPPAWAMLANITEDQSFNEFMFAEYKATYDHLYDPETKLFFRDEHYINARDHGRKVFWSRGNGWVFGSLALIIPELPEGAMKDWFIALYQDMAPAVAALQTEAGHWPMSLLCGDIYETPETSGTAFFCYGLAWGINTGLISEERYRPVVLKGWESLVSHIDEDGLLGYVQPVGAAPGKAWPDKSEVYGVGAFLAAGSEIYQLLSE</sequence>
<feature type="chain" id="PRO_5003071681" evidence="2">
    <location>
        <begin position="24"/>
        <end position="369"/>
    </location>
</feature>
<dbReference type="CAZy" id="GH105">
    <property type="family name" value="Glycoside Hydrolase Family 105"/>
</dbReference>
<proteinExistence type="predicted"/>
<dbReference type="InterPro" id="IPR008928">
    <property type="entry name" value="6-hairpin_glycosidase_sf"/>
</dbReference>
<dbReference type="Pfam" id="PF07470">
    <property type="entry name" value="Glyco_hydro_88"/>
    <property type="match status" value="1"/>
</dbReference>
<dbReference type="AlphaFoldDB" id="D5EQS7"/>
<keyword evidence="2" id="KW-0732">Signal</keyword>
<name>D5EQS7_CORAD</name>
<dbReference type="SUPFAM" id="SSF48208">
    <property type="entry name" value="Six-hairpin glycosidases"/>
    <property type="match status" value="1"/>
</dbReference>
<organism evidence="3 4">
    <name type="scientific">Coraliomargarita akajimensis (strain DSM 45221 / IAM 15411 / JCM 23193 / KCTC 12865 / 04OKA010-24)</name>
    <dbReference type="NCBI Taxonomy" id="583355"/>
    <lineage>
        <taxon>Bacteria</taxon>
        <taxon>Pseudomonadati</taxon>
        <taxon>Verrucomicrobiota</taxon>
        <taxon>Opitutia</taxon>
        <taxon>Puniceicoccales</taxon>
        <taxon>Coraliomargaritaceae</taxon>
        <taxon>Coraliomargarita</taxon>
    </lineage>
</organism>
<evidence type="ECO:0000256" key="1">
    <source>
        <dbReference type="ARBA" id="ARBA00022801"/>
    </source>
</evidence>
<dbReference type="Proteomes" id="UP000000925">
    <property type="component" value="Chromosome"/>
</dbReference>
<dbReference type="InterPro" id="IPR012341">
    <property type="entry name" value="6hp_glycosidase-like_sf"/>
</dbReference>
<dbReference type="STRING" id="583355.Caka_0898"/>
<dbReference type="PANTHER" id="PTHR33886">
    <property type="entry name" value="UNSATURATED RHAMNOGALACTURONAN HYDROLASE (EUROFUNG)"/>
    <property type="match status" value="1"/>
</dbReference>
<gene>
    <name evidence="3" type="ordered locus">Caka_0898</name>
</gene>
<dbReference type="HOGENOM" id="CLU_042785_0_0_0"/>
<feature type="signal peptide" evidence="2">
    <location>
        <begin position="1"/>
        <end position="23"/>
    </location>
</feature>
<dbReference type="eggNOG" id="COG4225">
    <property type="taxonomic scope" value="Bacteria"/>
</dbReference>
<protein>
    <submittedName>
        <fullName evidence="3">Glycosyl hydrolase family 88</fullName>
    </submittedName>
</protein>
<keyword evidence="1 3" id="KW-0378">Hydrolase</keyword>